<dbReference type="AlphaFoldDB" id="A0A833T9Z8"/>
<protein>
    <submittedName>
        <fullName evidence="1">Putative integrase catalytic domain-containing protein</fullName>
    </submittedName>
</protein>
<dbReference type="InterPro" id="IPR036397">
    <property type="entry name" value="RNaseH_sf"/>
</dbReference>
<dbReference type="SUPFAM" id="SSF53098">
    <property type="entry name" value="Ribonuclease H-like"/>
    <property type="match status" value="1"/>
</dbReference>
<proteinExistence type="predicted"/>
<sequence>MECTTDMKIKRLRLDNGGELTGQLNKDFLNCYDIKHDKAMPYTLQQNRLAGCMNRNIEGMA</sequence>
<dbReference type="GO" id="GO:0003676">
    <property type="term" value="F:nucleic acid binding"/>
    <property type="evidence" value="ECO:0007669"/>
    <property type="project" value="InterPro"/>
</dbReference>
<evidence type="ECO:0000313" key="1">
    <source>
        <dbReference type="EMBL" id="KAF4036986.1"/>
    </source>
</evidence>
<evidence type="ECO:0000313" key="3">
    <source>
        <dbReference type="Proteomes" id="UP000602510"/>
    </source>
</evidence>
<comment type="caution">
    <text evidence="1">The sequence shown here is derived from an EMBL/GenBank/DDBJ whole genome shotgun (WGS) entry which is preliminary data.</text>
</comment>
<evidence type="ECO:0000313" key="2">
    <source>
        <dbReference type="EMBL" id="KAF4129256.1"/>
    </source>
</evidence>
<organism evidence="1 3">
    <name type="scientific">Phytophthora infestans</name>
    <name type="common">Potato late blight agent</name>
    <name type="synonym">Botrytis infestans</name>
    <dbReference type="NCBI Taxonomy" id="4787"/>
    <lineage>
        <taxon>Eukaryota</taxon>
        <taxon>Sar</taxon>
        <taxon>Stramenopiles</taxon>
        <taxon>Oomycota</taxon>
        <taxon>Peronosporomycetes</taxon>
        <taxon>Peronosporales</taxon>
        <taxon>Peronosporaceae</taxon>
        <taxon>Phytophthora</taxon>
    </lineage>
</organism>
<dbReference type="InterPro" id="IPR012337">
    <property type="entry name" value="RNaseH-like_sf"/>
</dbReference>
<keyword evidence="3" id="KW-1185">Reference proteome</keyword>
<gene>
    <name evidence="1" type="ORF">GN244_ATG10969</name>
    <name evidence="2" type="ORF">GN958_ATG21520</name>
</gene>
<dbReference type="Proteomes" id="UP000602510">
    <property type="component" value="Unassembled WGS sequence"/>
</dbReference>
<accession>A0A833T9Z8</accession>
<dbReference type="EMBL" id="JAACNO010002976">
    <property type="protein sequence ID" value="KAF4129256.1"/>
    <property type="molecule type" value="Genomic_DNA"/>
</dbReference>
<dbReference type="Proteomes" id="UP000704712">
    <property type="component" value="Unassembled WGS sequence"/>
</dbReference>
<reference evidence="1" key="1">
    <citation type="submission" date="2020-04" db="EMBL/GenBank/DDBJ databases">
        <title>Hybrid Assembly of Korean Phytophthora infestans isolates.</title>
        <authorList>
            <person name="Prokchorchik M."/>
            <person name="Lee Y."/>
            <person name="Seo J."/>
            <person name="Cho J.-H."/>
            <person name="Park Y.-E."/>
            <person name="Jang D.-C."/>
            <person name="Im J.-S."/>
            <person name="Choi J.-G."/>
            <person name="Park H.-J."/>
            <person name="Lee G.-B."/>
            <person name="Lee Y.-G."/>
            <person name="Hong S.-Y."/>
            <person name="Cho K."/>
            <person name="Sohn K.H."/>
        </authorList>
    </citation>
    <scope>NUCLEOTIDE SEQUENCE</scope>
    <source>
        <strain evidence="1">KR_1_A1</strain>
        <strain evidence="2">KR_2_A2</strain>
    </source>
</reference>
<name>A0A833T9Z8_PHYIN</name>
<dbReference type="EMBL" id="WSZM01000253">
    <property type="protein sequence ID" value="KAF4036986.1"/>
    <property type="molecule type" value="Genomic_DNA"/>
</dbReference>
<dbReference type="Gene3D" id="3.30.420.10">
    <property type="entry name" value="Ribonuclease H-like superfamily/Ribonuclease H"/>
    <property type="match status" value="1"/>
</dbReference>